<organism evidence="1 2">
    <name type="scientific">Pseudomonas syringae pv. actinidiae ICMP 18807</name>
    <dbReference type="NCBI Taxonomy" id="1194404"/>
    <lineage>
        <taxon>Bacteria</taxon>
        <taxon>Pseudomonadati</taxon>
        <taxon>Pseudomonadota</taxon>
        <taxon>Gammaproteobacteria</taxon>
        <taxon>Pseudomonadales</taxon>
        <taxon>Pseudomonadaceae</taxon>
        <taxon>Pseudomonas</taxon>
        <taxon>Pseudomonas syringae</taxon>
    </lineage>
</organism>
<dbReference type="PATRIC" id="fig|1194404.4.peg.4411"/>
<accession>S6TTX7</accession>
<evidence type="ECO:0008006" key="3">
    <source>
        <dbReference type="Google" id="ProtNLM"/>
    </source>
</evidence>
<comment type="caution">
    <text evidence="1">The sequence shown here is derived from an EMBL/GenBank/DDBJ whole genome shotgun (WGS) entry which is preliminary data.</text>
</comment>
<protein>
    <recommendedName>
        <fullName evidence="3">DUF480 domain-containing protein</fullName>
    </recommendedName>
</protein>
<dbReference type="AlphaFoldDB" id="S6TTX7"/>
<evidence type="ECO:0000313" key="1">
    <source>
        <dbReference type="EMBL" id="EPN47086.1"/>
    </source>
</evidence>
<name>S6TTX7_PSESF</name>
<evidence type="ECO:0000313" key="2">
    <source>
        <dbReference type="Proteomes" id="UP000015729"/>
    </source>
</evidence>
<reference evidence="1 2" key="1">
    <citation type="journal article" date="2013" name="PLoS Pathog.">
        <title>Genomic analysis of the Kiwifruit pathogen Pseudomonas syringae pv. actinidiae provides insight into the origins of an emergent plant disease.</title>
        <authorList>
            <person name="McCann H.C."/>
            <person name="Rikkerink E.H."/>
            <person name="Bertels F."/>
            <person name="Fiers M."/>
            <person name="Lu A."/>
            <person name="Rees-George J."/>
            <person name="Andersen M.T."/>
            <person name="Gleave A.P."/>
            <person name="Haubold B."/>
            <person name="Wohlers M.W."/>
            <person name="Guttman D.S."/>
            <person name="Wang P.W."/>
            <person name="Straub C."/>
            <person name="Vanneste J.L."/>
            <person name="Rainey P.B."/>
            <person name="Templeton M.D."/>
        </authorList>
    </citation>
    <scope>NUCLEOTIDE SEQUENCE [LARGE SCALE GENOMIC DNA]</scope>
    <source>
        <strain evidence="1 2">ICMP 18807</strain>
    </source>
</reference>
<dbReference type="EMBL" id="AOKG01001510">
    <property type="protein sequence ID" value="EPN47086.1"/>
    <property type="molecule type" value="Genomic_DNA"/>
</dbReference>
<sequence length="26" mass="2908">SPAATQRLDELEARVAALEERLARLE</sequence>
<gene>
    <name evidence="1" type="ORF">A244_21471</name>
</gene>
<proteinExistence type="predicted"/>
<dbReference type="Proteomes" id="UP000015729">
    <property type="component" value="Unassembled WGS sequence"/>
</dbReference>
<feature type="non-terminal residue" evidence="1">
    <location>
        <position position="1"/>
    </location>
</feature>